<dbReference type="RefSeq" id="WP_310019568.1">
    <property type="nucleotide sequence ID" value="NZ_JAVDUM010000006.1"/>
</dbReference>
<reference evidence="10 11" key="1">
    <citation type="submission" date="2023-07" db="EMBL/GenBank/DDBJ databases">
        <title>Sorghum-associated microbial communities from plants grown in Nebraska, USA.</title>
        <authorList>
            <person name="Schachtman D."/>
        </authorList>
    </citation>
    <scope>NUCLEOTIDE SEQUENCE [LARGE SCALE GENOMIC DNA]</scope>
    <source>
        <strain evidence="10 11">2980</strain>
    </source>
</reference>
<evidence type="ECO:0000256" key="1">
    <source>
        <dbReference type="ARBA" id="ARBA00004761"/>
    </source>
</evidence>
<dbReference type="PANTHER" id="PTHR43442">
    <property type="entry name" value="GLUCONOKINASE-RELATED"/>
    <property type="match status" value="1"/>
</dbReference>
<comment type="pathway">
    <text evidence="1">Carbohydrate acid metabolism.</text>
</comment>
<gene>
    <name evidence="10" type="ORF">J2Y69_001702</name>
</gene>
<dbReference type="InterPro" id="IPR027417">
    <property type="entry name" value="P-loop_NTPase"/>
</dbReference>
<dbReference type="InterPro" id="IPR031322">
    <property type="entry name" value="Shikimate/glucono_kinase"/>
</dbReference>
<comment type="catalytic activity">
    <reaction evidence="8 9">
        <text>D-gluconate + ATP = 6-phospho-D-gluconate + ADP + H(+)</text>
        <dbReference type="Rhea" id="RHEA:19433"/>
        <dbReference type="ChEBI" id="CHEBI:15378"/>
        <dbReference type="ChEBI" id="CHEBI:18391"/>
        <dbReference type="ChEBI" id="CHEBI:30616"/>
        <dbReference type="ChEBI" id="CHEBI:58759"/>
        <dbReference type="ChEBI" id="CHEBI:456216"/>
        <dbReference type="EC" id="2.7.1.12"/>
    </reaction>
</comment>
<evidence type="ECO:0000313" key="11">
    <source>
        <dbReference type="Proteomes" id="UP001259347"/>
    </source>
</evidence>
<keyword evidence="6 9" id="KW-0418">Kinase</keyword>
<evidence type="ECO:0000256" key="3">
    <source>
        <dbReference type="ARBA" id="ARBA00012054"/>
    </source>
</evidence>
<protein>
    <recommendedName>
        <fullName evidence="3 9">Gluconokinase</fullName>
        <ecNumber evidence="3 9">2.7.1.12</ecNumber>
    </recommendedName>
</protein>
<organism evidence="10 11">
    <name type="scientific">Microbacterium resistens</name>
    <dbReference type="NCBI Taxonomy" id="156977"/>
    <lineage>
        <taxon>Bacteria</taxon>
        <taxon>Bacillati</taxon>
        <taxon>Actinomycetota</taxon>
        <taxon>Actinomycetes</taxon>
        <taxon>Micrococcales</taxon>
        <taxon>Microbacteriaceae</taxon>
        <taxon>Microbacterium</taxon>
    </lineage>
</organism>
<dbReference type="NCBIfam" id="TIGR01313">
    <property type="entry name" value="therm_gnt_kin"/>
    <property type="match status" value="1"/>
</dbReference>
<evidence type="ECO:0000256" key="8">
    <source>
        <dbReference type="ARBA" id="ARBA00048090"/>
    </source>
</evidence>
<sequence length="166" mass="17458">MDSPPIVVMGVSAVGKTTVGRALAELIGGTFADADDLHPRTNVEKMSAGEPLTDDDRAPWLDRVGEALRPGTVMACSALKRAYRDVLRGHAPDTRFVHLKADAALIADRASRRRDHFMPPALLQSQLDALEPLAPDEPGVTVDADEPPDALAARAAAGLGLIPAPG</sequence>
<dbReference type="Pfam" id="PF01202">
    <property type="entry name" value="SKI"/>
    <property type="match status" value="1"/>
</dbReference>
<evidence type="ECO:0000256" key="7">
    <source>
        <dbReference type="ARBA" id="ARBA00022840"/>
    </source>
</evidence>
<comment type="caution">
    <text evidence="10">The sequence shown here is derived from an EMBL/GenBank/DDBJ whole genome shotgun (WGS) entry which is preliminary data.</text>
</comment>
<keyword evidence="7 9" id="KW-0067">ATP-binding</keyword>
<proteinExistence type="inferred from homology"/>
<dbReference type="GO" id="GO:0016301">
    <property type="term" value="F:kinase activity"/>
    <property type="evidence" value="ECO:0007669"/>
    <property type="project" value="UniProtKB-KW"/>
</dbReference>
<evidence type="ECO:0000256" key="4">
    <source>
        <dbReference type="ARBA" id="ARBA00022679"/>
    </source>
</evidence>
<dbReference type="CDD" id="cd02021">
    <property type="entry name" value="GntK"/>
    <property type="match status" value="1"/>
</dbReference>
<dbReference type="SUPFAM" id="SSF52540">
    <property type="entry name" value="P-loop containing nucleoside triphosphate hydrolases"/>
    <property type="match status" value="1"/>
</dbReference>
<keyword evidence="4 9" id="KW-0808">Transferase</keyword>
<keyword evidence="5 9" id="KW-0547">Nucleotide-binding</keyword>
<evidence type="ECO:0000256" key="5">
    <source>
        <dbReference type="ARBA" id="ARBA00022741"/>
    </source>
</evidence>
<dbReference type="EMBL" id="JAVDUM010000006">
    <property type="protein sequence ID" value="MDR6867103.1"/>
    <property type="molecule type" value="Genomic_DNA"/>
</dbReference>
<comment type="similarity">
    <text evidence="2 9">Belongs to the gluconokinase GntK/GntV family.</text>
</comment>
<name>A0ABU1SBY6_9MICO</name>
<evidence type="ECO:0000256" key="6">
    <source>
        <dbReference type="ARBA" id="ARBA00022777"/>
    </source>
</evidence>
<dbReference type="EC" id="2.7.1.12" evidence="3 9"/>
<evidence type="ECO:0000256" key="9">
    <source>
        <dbReference type="RuleBase" id="RU363066"/>
    </source>
</evidence>
<accession>A0ABU1SBY6</accession>
<dbReference type="PANTHER" id="PTHR43442:SF3">
    <property type="entry name" value="GLUCONOKINASE-RELATED"/>
    <property type="match status" value="1"/>
</dbReference>
<dbReference type="InterPro" id="IPR006001">
    <property type="entry name" value="Therm_gnt_kin"/>
</dbReference>
<keyword evidence="11" id="KW-1185">Reference proteome</keyword>
<dbReference type="Gene3D" id="3.40.50.300">
    <property type="entry name" value="P-loop containing nucleotide triphosphate hydrolases"/>
    <property type="match status" value="1"/>
</dbReference>
<evidence type="ECO:0000313" key="10">
    <source>
        <dbReference type="EMBL" id="MDR6867103.1"/>
    </source>
</evidence>
<evidence type="ECO:0000256" key="2">
    <source>
        <dbReference type="ARBA" id="ARBA00008420"/>
    </source>
</evidence>
<dbReference type="Proteomes" id="UP001259347">
    <property type="component" value="Unassembled WGS sequence"/>
</dbReference>